<proteinExistence type="predicted"/>
<keyword evidence="3" id="KW-1185">Reference proteome</keyword>
<dbReference type="Proteomes" id="UP000790347">
    <property type="component" value="Unassembled WGS sequence"/>
</dbReference>
<comment type="caution">
    <text evidence="2">The sequence shown here is derived from an EMBL/GenBank/DDBJ whole genome shotgun (WGS) entry which is preliminary data.</text>
</comment>
<accession>A0A922HM56</accession>
<keyword evidence="1" id="KW-0472">Membrane</keyword>
<organism evidence="2 3">
    <name type="scientific">Dermatophagoides farinae</name>
    <name type="common">American house dust mite</name>
    <dbReference type="NCBI Taxonomy" id="6954"/>
    <lineage>
        <taxon>Eukaryota</taxon>
        <taxon>Metazoa</taxon>
        <taxon>Ecdysozoa</taxon>
        <taxon>Arthropoda</taxon>
        <taxon>Chelicerata</taxon>
        <taxon>Arachnida</taxon>
        <taxon>Acari</taxon>
        <taxon>Acariformes</taxon>
        <taxon>Sarcoptiformes</taxon>
        <taxon>Astigmata</taxon>
        <taxon>Psoroptidia</taxon>
        <taxon>Analgoidea</taxon>
        <taxon>Pyroglyphidae</taxon>
        <taxon>Dermatophagoidinae</taxon>
        <taxon>Dermatophagoides</taxon>
    </lineage>
</organism>
<keyword evidence="1" id="KW-0812">Transmembrane</keyword>
<feature type="transmembrane region" description="Helical" evidence="1">
    <location>
        <begin position="12"/>
        <end position="30"/>
    </location>
</feature>
<evidence type="ECO:0000256" key="1">
    <source>
        <dbReference type="SAM" id="Phobius"/>
    </source>
</evidence>
<reference evidence="2" key="2">
    <citation type="journal article" date="2022" name="Res Sq">
        <title>Comparative Genomics Reveals Insights into the Divergent Evolution of Astigmatic Mites and Household Pest Adaptations.</title>
        <authorList>
            <person name="Xiong Q."/>
            <person name="Wan A.T.-Y."/>
            <person name="Liu X.-Y."/>
            <person name="Fung C.S.-H."/>
            <person name="Xiao X."/>
            <person name="Malainual N."/>
            <person name="Hou J."/>
            <person name="Wang L."/>
            <person name="Wang M."/>
            <person name="Yang K."/>
            <person name="Cui Y."/>
            <person name="Leung E."/>
            <person name="Nong W."/>
            <person name="Shin S.-K."/>
            <person name="Au S."/>
            <person name="Jeong K.Y."/>
            <person name="Chew F.T."/>
            <person name="Hui J."/>
            <person name="Leung T.F."/>
            <person name="Tungtrongchitr A."/>
            <person name="Zhong N."/>
            <person name="Liu Z."/>
            <person name="Tsui S."/>
        </authorList>
    </citation>
    <scope>NUCLEOTIDE SEQUENCE</scope>
    <source>
        <strain evidence="2">Derf</strain>
        <tissue evidence="2">Whole organism</tissue>
    </source>
</reference>
<dbReference type="AlphaFoldDB" id="A0A922HM56"/>
<name>A0A922HM56_DERFA</name>
<keyword evidence="1" id="KW-1133">Transmembrane helix</keyword>
<dbReference type="EMBL" id="ASGP02000007">
    <property type="protein sequence ID" value="KAH9497347.1"/>
    <property type="molecule type" value="Genomic_DNA"/>
</dbReference>
<sequence length="59" mass="6995">MIRIENSIVHHLIATLSTFVYIQIFVFILNDKHVNNRNSRFKSLSVSSFNRYFVYQTDG</sequence>
<evidence type="ECO:0000313" key="3">
    <source>
        <dbReference type="Proteomes" id="UP000790347"/>
    </source>
</evidence>
<reference evidence="2" key="1">
    <citation type="submission" date="2013-05" db="EMBL/GenBank/DDBJ databases">
        <authorList>
            <person name="Yim A.K.Y."/>
            <person name="Chan T.F."/>
            <person name="Ji K.M."/>
            <person name="Liu X.Y."/>
            <person name="Zhou J.W."/>
            <person name="Li R.Q."/>
            <person name="Yang K.Y."/>
            <person name="Li J."/>
            <person name="Li M."/>
            <person name="Law P.T.W."/>
            <person name="Wu Y.L."/>
            <person name="Cai Z.L."/>
            <person name="Qin H."/>
            <person name="Bao Y."/>
            <person name="Leung R.K.K."/>
            <person name="Ng P.K.S."/>
            <person name="Zou J."/>
            <person name="Zhong X.J."/>
            <person name="Ran P.X."/>
            <person name="Zhong N.S."/>
            <person name="Liu Z.G."/>
            <person name="Tsui S.K.W."/>
        </authorList>
    </citation>
    <scope>NUCLEOTIDE SEQUENCE</scope>
    <source>
        <strain evidence="2">Derf</strain>
        <tissue evidence="2">Whole organism</tissue>
    </source>
</reference>
<gene>
    <name evidence="2" type="ORF">DERF_013343</name>
</gene>
<evidence type="ECO:0000313" key="2">
    <source>
        <dbReference type="EMBL" id="KAH9497347.1"/>
    </source>
</evidence>
<protein>
    <submittedName>
        <fullName evidence="2">Uncharacterized protein</fullName>
    </submittedName>
</protein>